<proteinExistence type="predicted"/>
<comment type="caution">
    <text evidence="1">The sequence shown here is derived from an EMBL/GenBank/DDBJ whole genome shotgun (WGS) entry which is preliminary data.</text>
</comment>
<dbReference type="AlphaFoldDB" id="A0A8K0XM89"/>
<dbReference type="EMBL" id="JAEVFJ010000032">
    <property type="protein sequence ID" value="KAH8092536.1"/>
    <property type="molecule type" value="Genomic_DNA"/>
</dbReference>
<protein>
    <recommendedName>
        <fullName evidence="3">F-box domain-containing protein</fullName>
    </recommendedName>
</protein>
<dbReference type="Proteomes" id="UP000813824">
    <property type="component" value="Unassembled WGS sequence"/>
</dbReference>
<dbReference type="OrthoDB" id="3041043at2759"/>
<evidence type="ECO:0008006" key="3">
    <source>
        <dbReference type="Google" id="ProtNLM"/>
    </source>
</evidence>
<sequence length="385" mass="44099">MSFESPHQHNDPISSLTDELASTSLEAIADHVFVDKIVFNHLIFETIFDNLTPLEFMRLGRTCQRARAVVLRFVDQKFGSKINDSLMRFFDDPVAFRSLQARTGTLISGSTALQFFDRTSYPNSDLDLYIHPQFDRDVLLWLTDNGYTFVPEEEQPARLEDAIETGRRVSRLIAQGLGWIIPHRQGEYHFKTIQSVYSFRKPSPVENEPDIRVQCMIAVHAPLEVILSFHSTCVMNVISFEKAYSLYPRATLHERRTFVNDLAPSPARQRAYQKYTERGFHLCYGTVPNSSGVDPAFPLGNRYIGDEHCWTIPLDISGVGPGCRLPRSRKPLLHDPVSASSWRFDRHARPFDVTVYSYCTLFFRYVTIPHAVTVYAQNVPRESSL</sequence>
<evidence type="ECO:0000313" key="2">
    <source>
        <dbReference type="Proteomes" id="UP000813824"/>
    </source>
</evidence>
<accession>A0A8K0XM89</accession>
<organism evidence="1 2">
    <name type="scientific">Cristinia sonorae</name>
    <dbReference type="NCBI Taxonomy" id="1940300"/>
    <lineage>
        <taxon>Eukaryota</taxon>
        <taxon>Fungi</taxon>
        <taxon>Dikarya</taxon>
        <taxon>Basidiomycota</taxon>
        <taxon>Agaricomycotina</taxon>
        <taxon>Agaricomycetes</taxon>
        <taxon>Agaricomycetidae</taxon>
        <taxon>Agaricales</taxon>
        <taxon>Pleurotineae</taxon>
        <taxon>Stephanosporaceae</taxon>
        <taxon>Cristinia</taxon>
    </lineage>
</organism>
<evidence type="ECO:0000313" key="1">
    <source>
        <dbReference type="EMBL" id="KAH8092536.1"/>
    </source>
</evidence>
<reference evidence="1" key="1">
    <citation type="journal article" date="2021" name="New Phytol.">
        <title>Evolutionary innovations through gain and loss of genes in the ectomycorrhizal Boletales.</title>
        <authorList>
            <person name="Wu G."/>
            <person name="Miyauchi S."/>
            <person name="Morin E."/>
            <person name="Kuo A."/>
            <person name="Drula E."/>
            <person name="Varga T."/>
            <person name="Kohler A."/>
            <person name="Feng B."/>
            <person name="Cao Y."/>
            <person name="Lipzen A."/>
            <person name="Daum C."/>
            <person name="Hundley H."/>
            <person name="Pangilinan J."/>
            <person name="Johnson J."/>
            <person name="Barry K."/>
            <person name="LaButti K."/>
            <person name="Ng V."/>
            <person name="Ahrendt S."/>
            <person name="Min B."/>
            <person name="Choi I.G."/>
            <person name="Park H."/>
            <person name="Plett J.M."/>
            <person name="Magnuson J."/>
            <person name="Spatafora J.W."/>
            <person name="Nagy L.G."/>
            <person name="Henrissat B."/>
            <person name="Grigoriev I.V."/>
            <person name="Yang Z.L."/>
            <person name="Xu J."/>
            <person name="Martin F.M."/>
        </authorList>
    </citation>
    <scope>NUCLEOTIDE SEQUENCE</scope>
    <source>
        <strain evidence="1">KKN 215</strain>
    </source>
</reference>
<keyword evidence="2" id="KW-1185">Reference proteome</keyword>
<gene>
    <name evidence="1" type="ORF">BXZ70DRAFT_898267</name>
</gene>
<name>A0A8K0XM89_9AGAR</name>